<gene>
    <name evidence="1" type="ORF">S01H4_67172</name>
</gene>
<reference evidence="1" key="1">
    <citation type="journal article" date="2014" name="Front. Microbiol.">
        <title>High frequency of phylogenetically diverse reductive dehalogenase-homologous genes in deep subseafloor sedimentary metagenomes.</title>
        <authorList>
            <person name="Kawai M."/>
            <person name="Futagami T."/>
            <person name="Toyoda A."/>
            <person name="Takaki Y."/>
            <person name="Nishi S."/>
            <person name="Hori S."/>
            <person name="Arai W."/>
            <person name="Tsubouchi T."/>
            <person name="Morono Y."/>
            <person name="Uchiyama I."/>
            <person name="Ito T."/>
            <person name="Fujiyama A."/>
            <person name="Inagaki F."/>
            <person name="Takami H."/>
        </authorList>
    </citation>
    <scope>NUCLEOTIDE SEQUENCE</scope>
    <source>
        <strain evidence="1">Expedition CK06-06</strain>
    </source>
</reference>
<accession>X1EJ69</accession>
<comment type="caution">
    <text evidence="1">The sequence shown here is derived from an EMBL/GenBank/DDBJ whole genome shotgun (WGS) entry which is preliminary data.</text>
</comment>
<name>X1EJ69_9ZZZZ</name>
<sequence>RIDKLGNVIGIKKAKKFLSNVTKSPGFTILETLSFFLPTSIK</sequence>
<organism evidence="1">
    <name type="scientific">marine sediment metagenome</name>
    <dbReference type="NCBI Taxonomy" id="412755"/>
    <lineage>
        <taxon>unclassified sequences</taxon>
        <taxon>metagenomes</taxon>
        <taxon>ecological metagenomes</taxon>
    </lineage>
</organism>
<proteinExistence type="predicted"/>
<protein>
    <submittedName>
        <fullName evidence="1">Uncharacterized protein</fullName>
    </submittedName>
</protein>
<dbReference type="AlphaFoldDB" id="X1EJ69"/>
<dbReference type="EMBL" id="BART01042079">
    <property type="protein sequence ID" value="GAH20405.1"/>
    <property type="molecule type" value="Genomic_DNA"/>
</dbReference>
<evidence type="ECO:0000313" key="1">
    <source>
        <dbReference type="EMBL" id="GAH20405.1"/>
    </source>
</evidence>
<feature type="non-terminal residue" evidence="1">
    <location>
        <position position="1"/>
    </location>
</feature>
<feature type="non-terminal residue" evidence="1">
    <location>
        <position position="42"/>
    </location>
</feature>